<sequence>MTKFGQRAGEWITDLLARRVLTVPTVTEGQQIDSFTPAEDFAHTFPFVL</sequence>
<evidence type="ECO:0000313" key="2">
    <source>
        <dbReference type="Proteomes" id="UP001596383"/>
    </source>
</evidence>
<comment type="caution">
    <text evidence="1">The sequence shown here is derived from an EMBL/GenBank/DDBJ whole genome shotgun (WGS) entry which is preliminary data.</text>
</comment>
<gene>
    <name evidence="1" type="ORF">ACFQE6_01395</name>
</gene>
<name>A0ABD5SJK6_9EURY</name>
<accession>A0ABD5SJK6</accession>
<evidence type="ECO:0000313" key="1">
    <source>
        <dbReference type="EMBL" id="MFC6763767.1"/>
    </source>
</evidence>
<organism evidence="1 2">
    <name type="scientific">Natrinema soli</name>
    <dbReference type="NCBI Taxonomy" id="1930624"/>
    <lineage>
        <taxon>Archaea</taxon>
        <taxon>Methanobacteriati</taxon>
        <taxon>Methanobacteriota</taxon>
        <taxon>Stenosarchaea group</taxon>
        <taxon>Halobacteria</taxon>
        <taxon>Halobacteriales</taxon>
        <taxon>Natrialbaceae</taxon>
        <taxon>Natrinema</taxon>
    </lineage>
</organism>
<dbReference type="AlphaFoldDB" id="A0ABD5SJK6"/>
<keyword evidence="2" id="KW-1185">Reference proteome</keyword>
<proteinExistence type="predicted"/>
<reference evidence="1 2" key="1">
    <citation type="journal article" date="2019" name="Int. J. Syst. Evol. Microbiol.">
        <title>The Global Catalogue of Microorganisms (GCM) 10K type strain sequencing project: providing services to taxonomists for standard genome sequencing and annotation.</title>
        <authorList>
            <consortium name="The Broad Institute Genomics Platform"/>
            <consortium name="The Broad Institute Genome Sequencing Center for Infectious Disease"/>
            <person name="Wu L."/>
            <person name="Ma J."/>
        </authorList>
    </citation>
    <scope>NUCLEOTIDE SEQUENCE [LARGE SCALE GENOMIC DNA]</scope>
    <source>
        <strain evidence="1 2">LMG 29247</strain>
    </source>
</reference>
<protein>
    <submittedName>
        <fullName evidence="1">Uncharacterized protein</fullName>
    </submittedName>
</protein>
<dbReference type="EMBL" id="JBHSWV010000022">
    <property type="protein sequence ID" value="MFC6763767.1"/>
    <property type="molecule type" value="Genomic_DNA"/>
</dbReference>
<dbReference type="Proteomes" id="UP001596383">
    <property type="component" value="Unassembled WGS sequence"/>
</dbReference>